<dbReference type="PROSITE" id="PS50977">
    <property type="entry name" value="HTH_TETR_2"/>
    <property type="match status" value="1"/>
</dbReference>
<dbReference type="EMBL" id="JBHSDR010000003">
    <property type="protein sequence ID" value="MFC4294160.1"/>
    <property type="molecule type" value="Genomic_DNA"/>
</dbReference>
<evidence type="ECO:0000256" key="1">
    <source>
        <dbReference type="ARBA" id="ARBA00022491"/>
    </source>
</evidence>
<dbReference type="PANTHER" id="PTHR30055:SF175">
    <property type="entry name" value="HTH-TYPE TRANSCRIPTIONAL REPRESSOR KSTR2"/>
    <property type="match status" value="1"/>
</dbReference>
<evidence type="ECO:0000313" key="7">
    <source>
        <dbReference type="EMBL" id="MFC4294160.1"/>
    </source>
</evidence>
<keyword evidence="2" id="KW-0805">Transcription regulation</keyword>
<dbReference type="Gene3D" id="1.10.357.10">
    <property type="entry name" value="Tetracycline Repressor, domain 2"/>
    <property type="match status" value="1"/>
</dbReference>
<evidence type="ECO:0000256" key="4">
    <source>
        <dbReference type="ARBA" id="ARBA00023163"/>
    </source>
</evidence>
<evidence type="ECO:0000259" key="6">
    <source>
        <dbReference type="PROSITE" id="PS50977"/>
    </source>
</evidence>
<keyword evidence="8" id="KW-1185">Reference proteome</keyword>
<feature type="domain" description="HTH tetR-type" evidence="6">
    <location>
        <begin position="9"/>
        <end position="69"/>
    </location>
</feature>
<sequence>MARPRTDIDAGREHLLDLAIELVEQRGGGALTMTELASMANTSPANLYRFFESKDAVVEAIAERWFQPKVAIMEEVLASDLPPRRKLYEFFARRFVRLRDSYNADPVSFAMYCELGEEHFELVRSYVDLGDHYLAEIIAEAMADGYFTGLTIDEALSLINQMVSVYCNIGAMGMVMPKLSEQKLARIVDAIFDGLSAQDRGAVGVKGLRAA</sequence>
<organism evidence="7 8">
    <name type="scientific">Novosphingobium tardum</name>
    <dbReference type="NCBI Taxonomy" id="1538021"/>
    <lineage>
        <taxon>Bacteria</taxon>
        <taxon>Pseudomonadati</taxon>
        <taxon>Pseudomonadota</taxon>
        <taxon>Alphaproteobacteria</taxon>
        <taxon>Sphingomonadales</taxon>
        <taxon>Sphingomonadaceae</taxon>
        <taxon>Novosphingobium</taxon>
    </lineage>
</organism>
<reference evidence="8" key="1">
    <citation type="journal article" date="2019" name="Int. J. Syst. Evol. Microbiol.">
        <title>The Global Catalogue of Microorganisms (GCM) 10K type strain sequencing project: providing services to taxonomists for standard genome sequencing and annotation.</title>
        <authorList>
            <consortium name="The Broad Institute Genomics Platform"/>
            <consortium name="The Broad Institute Genome Sequencing Center for Infectious Disease"/>
            <person name="Wu L."/>
            <person name="Ma J."/>
        </authorList>
    </citation>
    <scope>NUCLEOTIDE SEQUENCE [LARGE SCALE GENOMIC DNA]</scope>
    <source>
        <strain evidence="8">CGMCC 1.12989</strain>
    </source>
</reference>
<comment type="caution">
    <text evidence="7">The sequence shown here is derived from an EMBL/GenBank/DDBJ whole genome shotgun (WGS) entry which is preliminary data.</text>
</comment>
<feature type="DNA-binding region" description="H-T-H motif" evidence="5">
    <location>
        <begin position="32"/>
        <end position="51"/>
    </location>
</feature>
<gene>
    <name evidence="7" type="ORF">ACFO0A_03700</name>
</gene>
<dbReference type="Proteomes" id="UP001595828">
    <property type="component" value="Unassembled WGS sequence"/>
</dbReference>
<dbReference type="PRINTS" id="PR00455">
    <property type="entry name" value="HTHTETR"/>
</dbReference>
<name>A0ABV8RNM6_9SPHN</name>
<dbReference type="Pfam" id="PF17935">
    <property type="entry name" value="TetR_C_27"/>
    <property type="match status" value="1"/>
</dbReference>
<protein>
    <submittedName>
        <fullName evidence="7">TetR/AcrR family transcriptional regulator</fullName>
    </submittedName>
</protein>
<dbReference type="InterPro" id="IPR001647">
    <property type="entry name" value="HTH_TetR"/>
</dbReference>
<evidence type="ECO:0000256" key="2">
    <source>
        <dbReference type="ARBA" id="ARBA00023015"/>
    </source>
</evidence>
<dbReference type="InterPro" id="IPR036271">
    <property type="entry name" value="Tet_transcr_reg_TetR-rel_C_sf"/>
</dbReference>
<evidence type="ECO:0000256" key="3">
    <source>
        <dbReference type="ARBA" id="ARBA00023125"/>
    </source>
</evidence>
<keyword evidence="3 5" id="KW-0238">DNA-binding</keyword>
<dbReference type="SUPFAM" id="SSF48498">
    <property type="entry name" value="Tetracyclin repressor-like, C-terminal domain"/>
    <property type="match status" value="1"/>
</dbReference>
<dbReference type="PANTHER" id="PTHR30055">
    <property type="entry name" value="HTH-TYPE TRANSCRIPTIONAL REGULATOR RUTR"/>
    <property type="match status" value="1"/>
</dbReference>
<accession>A0ABV8RNM6</accession>
<evidence type="ECO:0000313" key="8">
    <source>
        <dbReference type="Proteomes" id="UP001595828"/>
    </source>
</evidence>
<evidence type="ECO:0000256" key="5">
    <source>
        <dbReference type="PROSITE-ProRule" id="PRU00335"/>
    </source>
</evidence>
<keyword evidence="1" id="KW-0678">Repressor</keyword>
<dbReference type="Pfam" id="PF00440">
    <property type="entry name" value="TetR_N"/>
    <property type="match status" value="1"/>
</dbReference>
<proteinExistence type="predicted"/>
<dbReference type="InterPro" id="IPR009057">
    <property type="entry name" value="Homeodomain-like_sf"/>
</dbReference>
<dbReference type="InterPro" id="IPR041478">
    <property type="entry name" value="TetR_C_27"/>
</dbReference>
<dbReference type="SUPFAM" id="SSF46689">
    <property type="entry name" value="Homeodomain-like"/>
    <property type="match status" value="1"/>
</dbReference>
<dbReference type="InterPro" id="IPR050109">
    <property type="entry name" value="HTH-type_TetR-like_transc_reg"/>
</dbReference>
<keyword evidence="4" id="KW-0804">Transcription</keyword>